<sequence length="41" mass="5125">MSYMYYHSWTIVDTIVILTLCLVLVFLLFVLHFLRRRWSQF</sequence>
<dbReference type="GeneID" id="6369701"/>
<keyword evidence="1" id="KW-0472">Membrane</keyword>
<keyword evidence="3" id="KW-1185">Reference proteome</keyword>
<dbReference type="KEGG" id="vg:6369701"/>
<organism evidence="2 3">
    <name type="scientific">Rose spring dwarf-associated virus</name>
    <dbReference type="NCBI Taxonomy" id="474454"/>
    <lineage>
        <taxon>Viruses</taxon>
        <taxon>Riboviria</taxon>
        <taxon>Orthornavirae</taxon>
        <taxon>Kitrinoviricota</taxon>
        <taxon>Tolucaviricetes</taxon>
        <taxon>Tolivirales</taxon>
        <taxon>Tombusviridae</taxon>
        <taxon>Regressovirinae</taxon>
        <taxon>Luteovirus</taxon>
        <taxon>Luteovirus rosae</taxon>
    </lineage>
</organism>
<dbReference type="SMR" id="B3FHC3"/>
<evidence type="ECO:0000313" key="2">
    <source>
        <dbReference type="EMBL" id="ABV89770.1"/>
    </source>
</evidence>
<dbReference type="EMBL" id="EU024678">
    <property type="protein sequence ID" value="ABV89770.1"/>
    <property type="molecule type" value="Genomic_RNA"/>
</dbReference>
<keyword evidence="1" id="KW-0812">Transmembrane</keyword>
<protein>
    <submittedName>
        <fullName evidence="2">p6 protein</fullName>
    </submittedName>
</protein>
<proteinExistence type="predicted"/>
<evidence type="ECO:0000256" key="1">
    <source>
        <dbReference type="SAM" id="Phobius"/>
    </source>
</evidence>
<evidence type="ECO:0000313" key="3">
    <source>
        <dbReference type="Proteomes" id="UP000204276"/>
    </source>
</evidence>
<feature type="transmembrane region" description="Helical" evidence="1">
    <location>
        <begin position="6"/>
        <end position="34"/>
    </location>
</feature>
<reference evidence="2 3" key="1">
    <citation type="journal article" date="2008" name="Virology">
        <title>Rose spring dwarf-associated virus has RNA structural and gene-expression features like those of Barley yellow dwarf virus.</title>
        <authorList>
            <person name="Salem N.M."/>
            <person name="Miller W.A."/>
            <person name="Rowhani A."/>
            <person name="Golino D.A."/>
            <person name="Moyne A.L."/>
            <person name="Falk B.W."/>
        </authorList>
    </citation>
    <scope>NUCLEOTIDE SEQUENCE [LARGE SCALE GENOMIC DNA]</scope>
    <source>
        <strain evidence="2">California</strain>
    </source>
</reference>
<name>B3FHC3_9TOMB</name>
<keyword evidence="1" id="KW-1133">Transmembrane helix</keyword>
<dbReference type="RefSeq" id="YP_001949741.1">
    <property type="nucleotide sequence ID" value="NC_010806.1"/>
</dbReference>
<dbReference type="Proteomes" id="UP000204276">
    <property type="component" value="Segment"/>
</dbReference>
<accession>B3FHC3</accession>